<dbReference type="Proteomes" id="UP001275932">
    <property type="component" value="Unassembled WGS sequence"/>
</dbReference>
<evidence type="ECO:0000313" key="7">
    <source>
        <dbReference type="Proteomes" id="UP001275932"/>
    </source>
</evidence>
<evidence type="ECO:0000259" key="5">
    <source>
        <dbReference type="Pfam" id="PF03449"/>
    </source>
</evidence>
<evidence type="ECO:0000313" key="6">
    <source>
        <dbReference type="EMBL" id="MDX8415175.1"/>
    </source>
</evidence>
<dbReference type="Pfam" id="PF03449">
    <property type="entry name" value="GreA_GreB_N"/>
    <property type="match status" value="1"/>
</dbReference>
<evidence type="ECO:0000256" key="3">
    <source>
        <dbReference type="SAM" id="Coils"/>
    </source>
</evidence>
<organism evidence="6 7">
    <name type="scientific">Intestinicryptomonas porci</name>
    <dbReference type="NCBI Taxonomy" id="2926320"/>
    <lineage>
        <taxon>Bacteria</taxon>
        <taxon>Pseudomonadati</taxon>
        <taxon>Verrucomicrobiota</taxon>
        <taxon>Opitutia</taxon>
        <taxon>Opitutales</taxon>
        <taxon>Intestinicryptomonaceae</taxon>
        <taxon>Intestinicryptomonas</taxon>
    </lineage>
</organism>
<comment type="caution">
    <text evidence="6">The sequence shown here is derived from an EMBL/GenBank/DDBJ whole genome shotgun (WGS) entry which is preliminary data.</text>
</comment>
<evidence type="ECO:0000256" key="1">
    <source>
        <dbReference type="ARBA" id="ARBA00023015"/>
    </source>
</evidence>
<keyword evidence="7" id="KW-1185">Reference proteome</keyword>
<dbReference type="InterPro" id="IPR023459">
    <property type="entry name" value="Tscrpt_elong_fac_GreA/B_fam"/>
</dbReference>
<dbReference type="InterPro" id="IPR036805">
    <property type="entry name" value="Tscrpt_elong_fac_GreA/B_N_sf"/>
</dbReference>
<keyword evidence="3" id="KW-0175">Coiled coil</keyword>
<dbReference type="PANTHER" id="PTHR30437">
    <property type="entry name" value="TRANSCRIPTION ELONGATION FACTOR GREA"/>
    <property type="match status" value="1"/>
</dbReference>
<keyword evidence="6" id="KW-0648">Protein biosynthesis</keyword>
<dbReference type="GO" id="GO:0003746">
    <property type="term" value="F:translation elongation factor activity"/>
    <property type="evidence" value="ECO:0007669"/>
    <property type="project" value="UniProtKB-KW"/>
</dbReference>
<dbReference type="Pfam" id="PF01272">
    <property type="entry name" value="GreA_GreB"/>
    <property type="match status" value="1"/>
</dbReference>
<sequence length="653" mass="74387">MNSEAIIRKNPKLAAKREKIEKFAVGSCCMHQSWGLGVVSGIDEENSRVIIDFDAKPNHSMDLAFCIDKLDILDEGDILVQYQKDPASVEKRMKDSPAEFIEDLLARMPDQMATPVEIENILVRLFKVEKEFRSWWNKVKKILVRDPKIECPKKKNEHYVLREEGEEIKPEQELLKEYFLNRDSKKKILLAEKLFNMVSSGSDKEEIAKSIEEIKNDLPKIKEELTSAIKTARSLKQADKLHGIWVRNDLVRFLFPGEEDKVEEISPRSRDIIFATIEEDPKNGLNDLAKNLPSAYYDRFLDLLTRNFADTWRDIIIELLKNSEGRFTNECVNFLVDWKGMSKYVKGEEGKVEEENSADCKVLVKESLHRWLDEQTLRGPVILWIVKNRNSQKFSGILKDLIGQRLFTALLSAIDDEALQSDTNRRIPLVEALSDDKELVADLLKGASAETARDLAQSLLLNQGFDDLTQKSILARFIKLYPEVQTLVAGRGDTKVERLYVSKSSLDSRRAELEDIVKNQIPASKAAIEAARELGDLRENSEYKMAREHDETLSARRAQLQRDIAKAEVVDFTQAPVDVVGIGSVVTVEKDGSAKQICSIRGAWDSNPDKNIYSYKTPFAQALLDHKVGDVVETNIEGHKTSWKIVKIERPTE</sequence>
<keyword evidence="6" id="KW-0251">Elongation factor</keyword>
<dbReference type="Gene3D" id="1.10.287.180">
    <property type="entry name" value="Transcription elongation factor, GreA/GreB, N-terminal domain"/>
    <property type="match status" value="1"/>
</dbReference>
<proteinExistence type="predicted"/>
<dbReference type="SUPFAM" id="SSF46557">
    <property type="entry name" value="GreA transcript cleavage protein, N-terminal domain"/>
    <property type="match status" value="1"/>
</dbReference>
<feature type="domain" description="Transcription elongation factor GreA/GreB N-terminal" evidence="5">
    <location>
        <begin position="500"/>
        <end position="569"/>
    </location>
</feature>
<dbReference type="SUPFAM" id="SSF54534">
    <property type="entry name" value="FKBP-like"/>
    <property type="match status" value="1"/>
</dbReference>
<dbReference type="InterPro" id="IPR001437">
    <property type="entry name" value="Tscrpt_elong_fac_GreA/B_C"/>
</dbReference>
<evidence type="ECO:0000256" key="2">
    <source>
        <dbReference type="ARBA" id="ARBA00023163"/>
    </source>
</evidence>
<feature type="coiled-coil region" evidence="3">
    <location>
        <begin position="204"/>
        <end position="231"/>
    </location>
</feature>
<accession>A0ABU4WF33</accession>
<protein>
    <submittedName>
        <fullName evidence="6">GreA/GreB family elongation factor</fullName>
    </submittedName>
</protein>
<dbReference type="PANTHER" id="PTHR30437:SF4">
    <property type="entry name" value="TRANSCRIPTION ELONGATION FACTOR GREA"/>
    <property type="match status" value="1"/>
</dbReference>
<dbReference type="RefSeq" id="WP_370396623.1">
    <property type="nucleotide sequence ID" value="NZ_JALBUT010000003.1"/>
</dbReference>
<dbReference type="Gene3D" id="3.10.50.30">
    <property type="entry name" value="Transcription elongation factor, GreA/GreB, C-terminal domain"/>
    <property type="match status" value="1"/>
</dbReference>
<keyword evidence="1" id="KW-0805">Transcription regulation</keyword>
<feature type="domain" description="Transcription elongation factor GreA/GreB C-terminal" evidence="4">
    <location>
        <begin position="576"/>
        <end position="649"/>
    </location>
</feature>
<dbReference type="InterPro" id="IPR022691">
    <property type="entry name" value="Tscrpt_elong_fac_GreA/B_N"/>
</dbReference>
<dbReference type="EMBL" id="JALBUT010000003">
    <property type="protein sequence ID" value="MDX8415175.1"/>
    <property type="molecule type" value="Genomic_DNA"/>
</dbReference>
<name>A0ABU4WF33_9BACT</name>
<gene>
    <name evidence="6" type="ORF">MOX91_03150</name>
</gene>
<evidence type="ECO:0000259" key="4">
    <source>
        <dbReference type="Pfam" id="PF01272"/>
    </source>
</evidence>
<keyword evidence="2" id="KW-0804">Transcription</keyword>
<reference evidence="6 7" key="1">
    <citation type="submission" date="2022-03" db="EMBL/GenBank/DDBJ databases">
        <title>Novel taxa within the pig intestine.</title>
        <authorList>
            <person name="Wylensek D."/>
            <person name="Bishof K."/>
            <person name="Afrizal A."/>
            <person name="Clavel T."/>
        </authorList>
    </citation>
    <scope>NUCLEOTIDE SEQUENCE [LARGE SCALE GENOMIC DNA]</scope>
    <source>
        <strain evidence="6 7">CLA-KB-P66</strain>
    </source>
</reference>
<dbReference type="InterPro" id="IPR036953">
    <property type="entry name" value="GreA/GreB_C_sf"/>
</dbReference>